<organism evidence="1 2">
    <name type="scientific">Lasallia pustulata</name>
    <dbReference type="NCBI Taxonomy" id="136370"/>
    <lineage>
        <taxon>Eukaryota</taxon>
        <taxon>Fungi</taxon>
        <taxon>Dikarya</taxon>
        <taxon>Ascomycota</taxon>
        <taxon>Pezizomycotina</taxon>
        <taxon>Lecanoromycetes</taxon>
        <taxon>OSLEUM clade</taxon>
        <taxon>Umbilicariomycetidae</taxon>
        <taxon>Umbilicariales</taxon>
        <taxon>Umbilicariaceae</taxon>
        <taxon>Lasallia</taxon>
    </lineage>
</organism>
<dbReference type="Proteomes" id="UP000192927">
    <property type="component" value="Unassembled WGS sequence"/>
</dbReference>
<evidence type="ECO:0000313" key="2">
    <source>
        <dbReference type="Proteomes" id="UP000192927"/>
    </source>
</evidence>
<protein>
    <submittedName>
        <fullName evidence="1">Uncharacterized protein</fullName>
    </submittedName>
</protein>
<keyword evidence="2" id="KW-1185">Reference proteome</keyword>
<name>A0A1W5D496_9LECA</name>
<dbReference type="EMBL" id="FWEW01001928">
    <property type="protein sequence ID" value="SLM37820.1"/>
    <property type="molecule type" value="Genomic_DNA"/>
</dbReference>
<proteinExistence type="predicted"/>
<reference evidence="2" key="1">
    <citation type="submission" date="2017-03" db="EMBL/GenBank/DDBJ databases">
        <authorList>
            <person name="Sharma R."/>
            <person name="Thines M."/>
        </authorList>
    </citation>
    <scope>NUCLEOTIDE SEQUENCE [LARGE SCALE GENOMIC DNA]</scope>
</reference>
<dbReference type="AlphaFoldDB" id="A0A1W5D496"/>
<sequence>MGRAQRPKGRKPPSFYLEQRAQLAAQGKTPPKLADNTKKGLASILKKWGRFCSEFGYNPETFLTDAQNRRGFNLKNYWRVLRMHALDKADRDFDARERRDIRNYINLLIDEYGLRTTSKK</sequence>
<evidence type="ECO:0000313" key="1">
    <source>
        <dbReference type="EMBL" id="SLM37820.1"/>
    </source>
</evidence>
<accession>A0A1W5D496</accession>